<accession>A0A6H2A5W4</accession>
<dbReference type="EMBL" id="MT144560">
    <property type="protein sequence ID" value="QJA55021.1"/>
    <property type="molecule type" value="Genomic_DNA"/>
</dbReference>
<organism evidence="1">
    <name type="scientific">viral metagenome</name>
    <dbReference type="NCBI Taxonomy" id="1070528"/>
    <lineage>
        <taxon>unclassified sequences</taxon>
        <taxon>metagenomes</taxon>
        <taxon>organismal metagenomes</taxon>
    </lineage>
</organism>
<gene>
    <name evidence="1" type="ORF">TM448A06483_0003</name>
</gene>
<sequence length="50" mass="5632">MDKKDIKIGMKVQLAGRVAVVEKIWGLRAKVRPAGESSHWVKIFGLKEVK</sequence>
<protein>
    <submittedName>
        <fullName evidence="1">Uncharacterized protein</fullName>
    </submittedName>
</protein>
<reference evidence="1" key="1">
    <citation type="submission" date="2020-03" db="EMBL/GenBank/DDBJ databases">
        <title>The deep terrestrial virosphere.</title>
        <authorList>
            <person name="Holmfeldt K."/>
            <person name="Nilsson E."/>
            <person name="Simone D."/>
            <person name="Lopez-Fernandez M."/>
            <person name="Wu X."/>
            <person name="de Brujin I."/>
            <person name="Lundin D."/>
            <person name="Andersson A."/>
            <person name="Bertilsson S."/>
            <person name="Dopson M."/>
        </authorList>
    </citation>
    <scope>NUCLEOTIDE SEQUENCE</scope>
    <source>
        <strain evidence="1">TM448A06483</strain>
    </source>
</reference>
<dbReference type="AlphaFoldDB" id="A0A6H2A5W4"/>
<name>A0A6H2A5W4_9ZZZZ</name>
<evidence type="ECO:0000313" key="1">
    <source>
        <dbReference type="EMBL" id="QJA55021.1"/>
    </source>
</evidence>
<proteinExistence type="predicted"/>